<sequence>MEDPQRLVKAGAHALTATALVPCLHLHPQATRLSSPSAAVQDLNVCSPRLRLPVSATRGSTSSATAARPLPRLLSATAPANGIRTWNDLDLFKPARHSTIVRRSSASSRPTSTTAFTRHPLASAASPQRSRLKFPHHFDQFGHLKAACHSIPSSVIALFEINFHLYISTIAEPRCLHPPWINHVLSRPTSPVAPVLCSSLVVPSPRPQPPSETNVLASNDGLTSTVCESSICRRPDLSMLHALGHQLRDQRPPPCLSATFQYRVLKGLRNFVHPPRRARFRDQRTALHLSSTVQLQVSVVDYSLAPETNVPGLRIFD</sequence>
<organism evidence="2">
    <name type="scientific">Schizophyllum commune (strain H4-8 / FGSC 9210)</name>
    <name type="common">Split gill fungus</name>
    <dbReference type="NCBI Taxonomy" id="578458"/>
    <lineage>
        <taxon>Eukaryota</taxon>
        <taxon>Fungi</taxon>
        <taxon>Dikarya</taxon>
        <taxon>Basidiomycota</taxon>
        <taxon>Agaricomycotina</taxon>
        <taxon>Agaricomycetes</taxon>
        <taxon>Agaricomycetidae</taxon>
        <taxon>Agaricales</taxon>
        <taxon>Schizophyllaceae</taxon>
        <taxon>Schizophyllum</taxon>
    </lineage>
</organism>
<dbReference type="VEuPathDB" id="FungiDB:SCHCODRAFT_02565825"/>
<name>D8PQW2_SCHCM</name>
<dbReference type="GeneID" id="9584999"/>
<evidence type="ECO:0000313" key="1">
    <source>
        <dbReference type="EMBL" id="EFJ03800.1"/>
    </source>
</evidence>
<protein>
    <submittedName>
        <fullName evidence="1">Uncharacterized protein</fullName>
    </submittedName>
</protein>
<dbReference type="Proteomes" id="UP000007431">
    <property type="component" value="Unassembled WGS sequence"/>
</dbReference>
<dbReference type="EMBL" id="GL377302">
    <property type="protein sequence ID" value="EFJ03800.1"/>
    <property type="molecule type" value="Genomic_DNA"/>
</dbReference>
<evidence type="ECO:0000313" key="2">
    <source>
        <dbReference type="Proteomes" id="UP000007431"/>
    </source>
</evidence>
<gene>
    <name evidence="1" type="ORF">SCHCODRAFT_104104</name>
</gene>
<dbReference type="KEGG" id="scm:SCHCO_02565825"/>
<proteinExistence type="predicted"/>
<keyword evidence="2" id="KW-1185">Reference proteome</keyword>
<dbReference type="RefSeq" id="XP_003038702.1">
    <property type="nucleotide sequence ID" value="XM_003038656.1"/>
</dbReference>
<feature type="non-terminal residue" evidence="1">
    <location>
        <position position="317"/>
    </location>
</feature>
<accession>D8PQW2</accession>
<dbReference type="AlphaFoldDB" id="D8PQW2"/>
<reference evidence="1 2" key="1">
    <citation type="journal article" date="2010" name="Nat. Biotechnol.">
        <title>Genome sequence of the model mushroom Schizophyllum commune.</title>
        <authorList>
            <person name="Ohm R.A."/>
            <person name="de Jong J.F."/>
            <person name="Lugones L.G."/>
            <person name="Aerts A."/>
            <person name="Kothe E."/>
            <person name="Stajich J.E."/>
            <person name="de Vries R.P."/>
            <person name="Record E."/>
            <person name="Levasseur A."/>
            <person name="Baker S.E."/>
            <person name="Bartholomew K.A."/>
            <person name="Coutinho P.M."/>
            <person name="Erdmann S."/>
            <person name="Fowler T.J."/>
            <person name="Gathman A.C."/>
            <person name="Lombard V."/>
            <person name="Henrissat B."/>
            <person name="Knabe N."/>
            <person name="Kuees U."/>
            <person name="Lilly W.W."/>
            <person name="Lindquist E."/>
            <person name="Lucas S."/>
            <person name="Magnuson J.K."/>
            <person name="Piumi F."/>
            <person name="Raudaskoski M."/>
            <person name="Salamov A."/>
            <person name="Schmutz J."/>
            <person name="Schwarze F.W.M.R."/>
            <person name="vanKuyk P.A."/>
            <person name="Horton J.S."/>
            <person name="Grigoriev I.V."/>
            <person name="Woesten H.A.B."/>
        </authorList>
    </citation>
    <scope>NUCLEOTIDE SEQUENCE [LARGE SCALE GENOMIC DNA]</scope>
    <source>
        <strain evidence="2">H4-8 / FGSC 9210</strain>
    </source>
</reference>
<dbReference type="InParanoid" id="D8PQW2"/>
<dbReference type="HOGENOM" id="CLU_877598_0_0_1"/>